<dbReference type="SMART" id="SM00575">
    <property type="entry name" value="ZnF_PMZ"/>
    <property type="match status" value="1"/>
</dbReference>
<evidence type="ECO:0000313" key="7">
    <source>
        <dbReference type="EMBL" id="TVU31864.1"/>
    </source>
</evidence>
<dbReference type="Pfam" id="PF04434">
    <property type="entry name" value="SWIM"/>
    <property type="match status" value="1"/>
</dbReference>
<dbReference type="InterPro" id="IPR004330">
    <property type="entry name" value="FAR1_DNA_bnd_dom"/>
</dbReference>
<dbReference type="PANTHER" id="PTHR47482:SF5">
    <property type="entry name" value="FAR1 DOMAIN-CONTAINING PROTEIN"/>
    <property type="match status" value="1"/>
</dbReference>
<keyword evidence="3" id="KW-0862">Zinc</keyword>
<evidence type="ECO:0000256" key="3">
    <source>
        <dbReference type="ARBA" id="ARBA00022833"/>
    </source>
</evidence>
<evidence type="ECO:0000256" key="5">
    <source>
        <dbReference type="SAM" id="MobiDB-lite"/>
    </source>
</evidence>
<dbReference type="AlphaFoldDB" id="A0A5J9V8P9"/>
<keyword evidence="2 4" id="KW-0863">Zinc-finger</keyword>
<dbReference type="GO" id="GO:0008270">
    <property type="term" value="F:zinc ion binding"/>
    <property type="evidence" value="ECO:0007669"/>
    <property type="project" value="UniProtKB-KW"/>
</dbReference>
<feature type="region of interest" description="Disordered" evidence="5">
    <location>
        <begin position="1"/>
        <end position="22"/>
    </location>
</feature>
<evidence type="ECO:0000256" key="4">
    <source>
        <dbReference type="PROSITE-ProRule" id="PRU00325"/>
    </source>
</evidence>
<feature type="domain" description="SWIM-type" evidence="6">
    <location>
        <begin position="585"/>
        <end position="621"/>
    </location>
</feature>
<sequence length="848" mass="95410">MQVSVDAGDAEDPPPPSSPPTVVSDLVSYAVPPAYVIGLGTCPMPASFSGVTSAFHGFCNFGLPDQHYPSYFPSLPFPTFNQFGMATSTHPSQIHTGNMCSFQDLLRSASSGLLMPQSCPDNVQITPTGPSESDLCFNSSPGDNAQIPYAMPSESDLCFNSSPGENKTLETKINNINGDISPRGPYEVFSHENGDSVAMENEIDESGYFTSGSSVYDVDSDNDSDCLDVFRQTDSCSASKVNKHPELAKDLFNEKTQDINPITNENATEDACEETPCCECINGNPYMHVITDELPEEEQEGVGWKKRKTTKKGERRVRSDCRIPKGMGPIEIAMRNAPKRKTKYIFEPVLGLTFDSEDEAFEFYNMYSYEAGFGIKKSTLKKNDKKFQTLRELRCLCSGGDDRVEYKTKKTGCQAMIRLHRTSDDGWFISCIRSEHNHPLTETCGETNEWFSHKKIDQSTKDMIKYLRENNVSLTKVNCIMGSIFGSMHNSPLTKRSLRTICSQIAKDQMDDDVQKTLEVRNVRRREWPVEEHAMTFYTAAAYDLFRKEVDKSSHYFAKEEIKNKLYTVLHVKPLSKPSWAQQSYMVEIKNDGESYECQCGLYQHFGILCSHVIRVMVQLGISEIPEAHIMKRWTYKAIDVLPGELSIYQEDSLSMQSMTFRHSYLYVNGMKNVNDGNRDINAFKIVAHYQKKAQKKLAQYFKTLEASEKEATTAKKNKHVDRVSELEHQYYTTGSESGSDIDIPLGNTYGASGSSACMSDTELQNIKAPLYKRKPGRPKATRFKSSADEANRKKRKGSRRNTDDGQEENQLQQQRKKIRCGSCDIIGHSSTSCKKKIVDVNSEIPEC</sequence>
<name>A0A5J9V8P9_9POAL</name>
<dbReference type="OrthoDB" id="689210at2759"/>
<protein>
    <recommendedName>
        <fullName evidence="6">SWIM-type domain-containing protein</fullName>
    </recommendedName>
</protein>
<dbReference type="Gramene" id="TVU31864">
    <property type="protein sequence ID" value="TVU31864"/>
    <property type="gene ID" value="EJB05_23567"/>
</dbReference>
<keyword evidence="8" id="KW-1185">Reference proteome</keyword>
<dbReference type="PROSITE" id="PS50966">
    <property type="entry name" value="ZF_SWIM"/>
    <property type="match status" value="1"/>
</dbReference>
<keyword evidence="1" id="KW-0479">Metal-binding</keyword>
<reference evidence="7 8" key="1">
    <citation type="journal article" date="2019" name="Sci. Rep.">
        <title>A high-quality genome of Eragrostis curvula grass provides insights into Poaceae evolution and supports new strategies to enhance forage quality.</title>
        <authorList>
            <person name="Carballo J."/>
            <person name="Santos B.A.C.M."/>
            <person name="Zappacosta D."/>
            <person name="Garbus I."/>
            <person name="Selva J.P."/>
            <person name="Gallo C.A."/>
            <person name="Diaz A."/>
            <person name="Albertini E."/>
            <person name="Caccamo M."/>
            <person name="Echenique V."/>
        </authorList>
    </citation>
    <scope>NUCLEOTIDE SEQUENCE [LARGE SCALE GENOMIC DNA]</scope>
    <source>
        <strain evidence="8">cv. Victoria</strain>
        <tissue evidence="7">Leaf</tissue>
    </source>
</reference>
<comment type="caution">
    <text evidence="7">The sequence shown here is derived from an EMBL/GenBank/DDBJ whole genome shotgun (WGS) entry which is preliminary data.</text>
</comment>
<evidence type="ECO:0000256" key="2">
    <source>
        <dbReference type="ARBA" id="ARBA00022771"/>
    </source>
</evidence>
<gene>
    <name evidence="7" type="ORF">EJB05_23567</name>
</gene>
<dbReference type="InterPro" id="IPR007527">
    <property type="entry name" value="Znf_SWIM"/>
</dbReference>
<dbReference type="InterPro" id="IPR006564">
    <property type="entry name" value="Znf_PMZ"/>
</dbReference>
<dbReference type="Proteomes" id="UP000324897">
    <property type="component" value="Chromosome 1"/>
</dbReference>
<feature type="compositionally biased region" description="Basic residues" evidence="5">
    <location>
        <begin position="771"/>
        <end position="783"/>
    </location>
</feature>
<feature type="region of interest" description="Disordered" evidence="5">
    <location>
        <begin position="768"/>
        <end position="815"/>
    </location>
</feature>
<dbReference type="PANTHER" id="PTHR47482">
    <property type="entry name" value="OS11G0632001 PROTEIN"/>
    <property type="match status" value="1"/>
</dbReference>
<evidence type="ECO:0000313" key="8">
    <source>
        <dbReference type="Proteomes" id="UP000324897"/>
    </source>
</evidence>
<evidence type="ECO:0000256" key="1">
    <source>
        <dbReference type="ARBA" id="ARBA00022723"/>
    </source>
</evidence>
<proteinExistence type="predicted"/>
<dbReference type="Pfam" id="PF03101">
    <property type="entry name" value="FAR1"/>
    <property type="match status" value="1"/>
</dbReference>
<accession>A0A5J9V8P9</accession>
<organism evidence="7 8">
    <name type="scientific">Eragrostis curvula</name>
    <name type="common">weeping love grass</name>
    <dbReference type="NCBI Taxonomy" id="38414"/>
    <lineage>
        <taxon>Eukaryota</taxon>
        <taxon>Viridiplantae</taxon>
        <taxon>Streptophyta</taxon>
        <taxon>Embryophyta</taxon>
        <taxon>Tracheophyta</taxon>
        <taxon>Spermatophyta</taxon>
        <taxon>Magnoliopsida</taxon>
        <taxon>Liliopsida</taxon>
        <taxon>Poales</taxon>
        <taxon>Poaceae</taxon>
        <taxon>PACMAD clade</taxon>
        <taxon>Chloridoideae</taxon>
        <taxon>Eragrostideae</taxon>
        <taxon>Eragrostidinae</taxon>
        <taxon>Eragrostis</taxon>
    </lineage>
</organism>
<evidence type="ECO:0000259" key="6">
    <source>
        <dbReference type="PROSITE" id="PS50966"/>
    </source>
</evidence>
<dbReference type="EMBL" id="RWGY01000011">
    <property type="protein sequence ID" value="TVU31864.1"/>
    <property type="molecule type" value="Genomic_DNA"/>
</dbReference>